<reference evidence="8" key="1">
    <citation type="submission" date="2016-10" db="EMBL/GenBank/DDBJ databases">
        <authorList>
            <person name="Varghese N."/>
            <person name="Submissions S."/>
        </authorList>
    </citation>
    <scope>NUCLEOTIDE SEQUENCE [LARGE SCALE GENOMIC DNA]</scope>
    <source>
        <strain evidence="8">DSM 8987</strain>
    </source>
</reference>
<dbReference type="GO" id="GO:0008236">
    <property type="term" value="F:serine-type peptidase activity"/>
    <property type="evidence" value="ECO:0007669"/>
    <property type="project" value="UniProtKB-KW"/>
</dbReference>
<accession>A0A1G7AV21</accession>
<evidence type="ECO:0000256" key="4">
    <source>
        <dbReference type="ARBA" id="ARBA00022825"/>
    </source>
</evidence>
<dbReference type="Gene3D" id="3.90.226.10">
    <property type="entry name" value="2-enoyl-CoA Hydratase, Chain A, domain 1"/>
    <property type="match status" value="1"/>
</dbReference>
<feature type="domain" description="PDZ" evidence="6">
    <location>
        <begin position="98"/>
        <end position="162"/>
    </location>
</feature>
<dbReference type="EMBL" id="FNAQ01000004">
    <property type="protein sequence ID" value="SDE18572.1"/>
    <property type="molecule type" value="Genomic_DNA"/>
</dbReference>
<evidence type="ECO:0000313" key="7">
    <source>
        <dbReference type="EMBL" id="SDE18572.1"/>
    </source>
</evidence>
<evidence type="ECO:0000259" key="6">
    <source>
        <dbReference type="PROSITE" id="PS50106"/>
    </source>
</evidence>
<dbReference type="InterPro" id="IPR001478">
    <property type="entry name" value="PDZ"/>
</dbReference>
<dbReference type="NCBIfam" id="TIGR00225">
    <property type="entry name" value="prc"/>
    <property type="match status" value="1"/>
</dbReference>
<dbReference type="SMART" id="SM00245">
    <property type="entry name" value="TSPc"/>
    <property type="match status" value="1"/>
</dbReference>
<dbReference type="Proteomes" id="UP000243205">
    <property type="component" value="Unassembled WGS sequence"/>
</dbReference>
<evidence type="ECO:0000256" key="3">
    <source>
        <dbReference type="ARBA" id="ARBA00022801"/>
    </source>
</evidence>
<protein>
    <submittedName>
        <fullName evidence="7">Carboxyl-terminal processing protease</fullName>
    </submittedName>
</protein>
<dbReference type="InterPro" id="IPR004447">
    <property type="entry name" value="Peptidase_S41A"/>
</dbReference>
<evidence type="ECO:0000256" key="2">
    <source>
        <dbReference type="ARBA" id="ARBA00022670"/>
    </source>
</evidence>
<evidence type="ECO:0000256" key="5">
    <source>
        <dbReference type="RuleBase" id="RU004404"/>
    </source>
</evidence>
<dbReference type="PROSITE" id="PS50106">
    <property type="entry name" value="PDZ"/>
    <property type="match status" value="1"/>
</dbReference>
<dbReference type="Pfam" id="PF03572">
    <property type="entry name" value="Peptidase_S41"/>
    <property type="match status" value="1"/>
</dbReference>
<dbReference type="GO" id="GO:0007165">
    <property type="term" value="P:signal transduction"/>
    <property type="evidence" value="ECO:0007669"/>
    <property type="project" value="TreeGrafter"/>
</dbReference>
<dbReference type="FunFam" id="2.30.42.10:FF:000063">
    <property type="entry name" value="Peptidase, S41 family"/>
    <property type="match status" value="1"/>
</dbReference>
<dbReference type="Gene3D" id="2.30.42.10">
    <property type="match status" value="1"/>
</dbReference>
<dbReference type="GO" id="GO:0006508">
    <property type="term" value="P:proteolysis"/>
    <property type="evidence" value="ECO:0007669"/>
    <property type="project" value="UniProtKB-KW"/>
</dbReference>
<dbReference type="SUPFAM" id="SSF52096">
    <property type="entry name" value="ClpP/crotonase"/>
    <property type="match status" value="1"/>
</dbReference>
<keyword evidence="8" id="KW-1185">Reference proteome</keyword>
<dbReference type="PANTHER" id="PTHR32060">
    <property type="entry name" value="TAIL-SPECIFIC PROTEASE"/>
    <property type="match status" value="1"/>
</dbReference>
<dbReference type="InterPro" id="IPR036034">
    <property type="entry name" value="PDZ_sf"/>
</dbReference>
<sequence>MKLSGTNRLASNHRSTAVVLVAMLVISLLLGRPLSATAQTVDDYAALDLLADILFLVQQNHVDAHKLDQLVDGAVRGLLTSLDPHSEYMNADEFSEALIDTEGSFNGLGIEISVKDDSIIIIAPIDGTPAQRAGIRPGDRISAIDGLATSQMGIHQALQKLRGPIGSVVRLQLQRDQQSAPLDLELRREKIELTSVQGRLLPATPGGPAAIGYLRISQFQKNTAAQLLPELQRLRQQAGNQWLGLILDVRNNPGGLLDQAVAITDLFLDGGLVVSTRGRRPQDELQFTAEKTATEPDYPLVVLINEGSASASEILAGALQDHRRALIVGVTSFGKGSVQALIPLSNGGGLRLTTAYYYTPNGHCLQARGIIPDLVVPQGQWQTSAAGPPVREANLPQPTAVRPAELYPQITTSDPADTELLRQDFQLFSAINLLIGCQRLTGEAPSRAPGGQP</sequence>
<dbReference type="CDD" id="cd06782">
    <property type="entry name" value="cpPDZ_CPP-like"/>
    <property type="match status" value="1"/>
</dbReference>
<dbReference type="InterPro" id="IPR029045">
    <property type="entry name" value="ClpP/crotonase-like_dom_sf"/>
</dbReference>
<evidence type="ECO:0000313" key="8">
    <source>
        <dbReference type="Proteomes" id="UP000243205"/>
    </source>
</evidence>
<organism evidence="7 8">
    <name type="scientific">Desulfuromonas thiophila</name>
    <dbReference type="NCBI Taxonomy" id="57664"/>
    <lineage>
        <taxon>Bacteria</taxon>
        <taxon>Pseudomonadati</taxon>
        <taxon>Thermodesulfobacteriota</taxon>
        <taxon>Desulfuromonadia</taxon>
        <taxon>Desulfuromonadales</taxon>
        <taxon>Desulfuromonadaceae</taxon>
        <taxon>Desulfuromonas</taxon>
    </lineage>
</organism>
<dbReference type="InterPro" id="IPR041489">
    <property type="entry name" value="PDZ_6"/>
</dbReference>
<dbReference type="FunFam" id="3.90.226.10:FF:000029">
    <property type="entry name" value="Peptidase, S41 family"/>
    <property type="match status" value="1"/>
</dbReference>
<keyword evidence="3 5" id="KW-0378">Hydrolase</keyword>
<dbReference type="OrthoDB" id="9812068at2"/>
<dbReference type="CDD" id="cd07560">
    <property type="entry name" value="Peptidase_S41_CPP"/>
    <property type="match status" value="1"/>
</dbReference>
<keyword evidence="4 5" id="KW-0720">Serine protease</keyword>
<dbReference type="STRING" id="57664.SAMN05661003_104209"/>
<dbReference type="GO" id="GO:0004175">
    <property type="term" value="F:endopeptidase activity"/>
    <property type="evidence" value="ECO:0007669"/>
    <property type="project" value="TreeGrafter"/>
</dbReference>
<name>A0A1G7AV21_9BACT</name>
<dbReference type="PANTHER" id="PTHR32060:SF30">
    <property type="entry name" value="CARBOXY-TERMINAL PROCESSING PROTEASE CTPA"/>
    <property type="match status" value="1"/>
</dbReference>
<comment type="similarity">
    <text evidence="1 5">Belongs to the peptidase S41A family.</text>
</comment>
<evidence type="ECO:0000256" key="1">
    <source>
        <dbReference type="ARBA" id="ARBA00009179"/>
    </source>
</evidence>
<dbReference type="Pfam" id="PF17820">
    <property type="entry name" value="PDZ_6"/>
    <property type="match status" value="1"/>
</dbReference>
<dbReference type="SUPFAM" id="SSF50156">
    <property type="entry name" value="PDZ domain-like"/>
    <property type="match status" value="1"/>
</dbReference>
<dbReference type="GO" id="GO:0030288">
    <property type="term" value="C:outer membrane-bounded periplasmic space"/>
    <property type="evidence" value="ECO:0007669"/>
    <property type="project" value="TreeGrafter"/>
</dbReference>
<dbReference type="RefSeq" id="WP_092077401.1">
    <property type="nucleotide sequence ID" value="NZ_FNAQ01000004.1"/>
</dbReference>
<dbReference type="Gene3D" id="3.30.750.44">
    <property type="match status" value="1"/>
</dbReference>
<proteinExistence type="inferred from homology"/>
<gene>
    <name evidence="7" type="ORF">SAMN05661003_104209</name>
</gene>
<dbReference type="SMART" id="SM00228">
    <property type="entry name" value="PDZ"/>
    <property type="match status" value="1"/>
</dbReference>
<dbReference type="InterPro" id="IPR005151">
    <property type="entry name" value="Tail-specific_protease"/>
</dbReference>
<keyword evidence="2 5" id="KW-0645">Protease</keyword>
<dbReference type="AlphaFoldDB" id="A0A1G7AV21"/>